<dbReference type="FunFam" id="3.40.50.11610:FF:000009">
    <property type="entry name" value="2-oxoglutarate dehydrogenase E1 component"/>
    <property type="match status" value="1"/>
</dbReference>
<reference evidence="11" key="1">
    <citation type="submission" date="2009-08" db="EMBL/GenBank/DDBJ databases">
        <title>Annotation of Salpingoeca rosetta.</title>
        <authorList>
            <consortium name="The Broad Institute Genome Sequencing Platform"/>
            <person name="Russ C."/>
            <person name="Cuomo C."/>
            <person name="Burger G."/>
            <person name="Gray M.W."/>
            <person name="Holland P.W.H."/>
            <person name="King N."/>
            <person name="Lang F.B.F."/>
            <person name="Roger A.J."/>
            <person name="Ruiz-Trillo I."/>
            <person name="Young S.K."/>
            <person name="Zeng Q."/>
            <person name="Gargeya S."/>
            <person name="Alvarado L."/>
            <person name="Berlin A."/>
            <person name="Chapman S.B."/>
            <person name="Chen Z."/>
            <person name="Freedman E."/>
            <person name="Gellesch M."/>
            <person name="Goldberg J."/>
            <person name="Griggs A."/>
            <person name="Gujja S."/>
            <person name="Heilman E."/>
            <person name="Heiman D."/>
            <person name="Howarth C."/>
            <person name="Mehta T."/>
            <person name="Neiman D."/>
            <person name="Pearson M."/>
            <person name="Roberts A."/>
            <person name="Saif S."/>
            <person name="Shea T."/>
            <person name="Shenoy N."/>
            <person name="Sisk P."/>
            <person name="Stolte C."/>
            <person name="Sykes S."/>
            <person name="White J."/>
            <person name="Yandava C."/>
            <person name="Haas B."/>
            <person name="Nusbaum C."/>
            <person name="Birren B."/>
        </authorList>
    </citation>
    <scope>NUCLEOTIDE SEQUENCE [LARGE SCALE GENOMIC DNA]</scope>
    <source>
        <strain evidence="11">ATCC 50818</strain>
    </source>
</reference>
<dbReference type="GO" id="GO:0004591">
    <property type="term" value="F:oxoglutarate dehydrogenase (succinyl-transferring) activity"/>
    <property type="evidence" value="ECO:0007669"/>
    <property type="project" value="UniProtKB-EC"/>
</dbReference>
<dbReference type="InterPro" id="IPR011603">
    <property type="entry name" value="2oxoglutarate_DH_E1"/>
</dbReference>
<dbReference type="Gene3D" id="1.10.287.1150">
    <property type="entry name" value="TPP helical domain"/>
    <property type="match status" value="1"/>
</dbReference>
<dbReference type="Pfam" id="PF02779">
    <property type="entry name" value="Transket_pyr"/>
    <property type="match status" value="1"/>
</dbReference>
<dbReference type="InterPro" id="IPR001017">
    <property type="entry name" value="DH_E1"/>
</dbReference>
<dbReference type="Pfam" id="PF16870">
    <property type="entry name" value="OxoGdeHyase_C"/>
    <property type="match status" value="1"/>
</dbReference>
<dbReference type="Gene3D" id="3.40.50.12470">
    <property type="match status" value="1"/>
</dbReference>
<evidence type="ECO:0000256" key="6">
    <source>
        <dbReference type="ARBA" id="ARBA00037426"/>
    </source>
</evidence>
<proteinExistence type="inferred from homology"/>
<dbReference type="Pfam" id="PF16078">
    <property type="entry name" value="2-oxogl_dehyd_N"/>
    <property type="match status" value="1"/>
</dbReference>
<accession>F2UL04</accession>
<name>F2UL04_SALR5</name>
<dbReference type="SMART" id="SM00861">
    <property type="entry name" value="Transket_pyr"/>
    <property type="match status" value="1"/>
</dbReference>
<evidence type="ECO:0000259" key="10">
    <source>
        <dbReference type="SMART" id="SM00861"/>
    </source>
</evidence>
<dbReference type="PANTHER" id="PTHR23152">
    <property type="entry name" value="2-OXOGLUTARATE DEHYDROGENASE"/>
    <property type="match status" value="1"/>
</dbReference>
<dbReference type="InterPro" id="IPR005475">
    <property type="entry name" value="Transketolase-like_Pyr-bd"/>
</dbReference>
<dbReference type="PANTHER" id="PTHR23152:SF4">
    <property type="entry name" value="2-OXOADIPATE DEHYDROGENASE COMPLEX COMPONENT E1"/>
    <property type="match status" value="1"/>
</dbReference>
<dbReference type="FunFam" id="3.40.50.12470:FF:000003">
    <property type="entry name" value="2-oxoglutarate dehydrogenase E1 component"/>
    <property type="match status" value="1"/>
</dbReference>
<protein>
    <recommendedName>
        <fullName evidence="7">2-oxoglutarate dehydrogenase, mitochondrial</fullName>
        <ecNumber evidence="3">1.2.4.2</ecNumber>
    </recommendedName>
    <alternativeName>
        <fullName evidence="8">2-oxoglutarate dehydrogenase complex component E1</fullName>
    </alternativeName>
</protein>
<evidence type="ECO:0000256" key="8">
    <source>
        <dbReference type="ARBA" id="ARBA00042984"/>
    </source>
</evidence>
<dbReference type="InterPro" id="IPR029061">
    <property type="entry name" value="THDP-binding"/>
</dbReference>
<sequence>MSRFLSPLTRGLRGAAGSAAMPASSRMTTVRAHGVATSGARASAAPMSPIAHFVRALASQPSPTEAFLNGTSTPYVEAMHEEWKKDPNSVHASWRKFFELEGKGYGKGASYTPPPGMNAATPLSPEIAGDMSLNDILAHVKVERLIRAYEVRGHNIADLDPLGILHADLDGDIPPELQLDYYHFTEADLNREIVLAPRPIFNDASKMTLRDIIATLKRVFCRDIGFEFMFIQERDRVLWLQEQIKNSDERYSPEKRKDILTDLIHAGGFEDFLKKKYVSEKRFGIEGCESLIAGMKSMLFKGHELGVEYAVLGMPHRGRLNILHNVMQKRGEVIFNEFASRLEPDDEGSGDVKYHLGMSSDISFPNREGTMHLSLMANPSHLEAVNPVVEGKARAEQEYRGDTERKKVIPILLHGDAAFAGQGVVYESLGLASLPAYTTGGTIHIIVNNQIGFTTDPRLSRSTPYCTDVAKMLGAPIFHVNGDDPEAVVRCCELAMEWRQQYGTDVVVDIVCYRRHGHNEADQPAFTQPLMYERIGKQKPTPQLYANRLLEEGVVDQAWIDEVAKEYEQRLATAFDNAPSFTNVRPEYFGSRWNKHLVKLGLAPPRETGVDIDTLKTVGVRAAEYPDDFTVHKALKKVLAARRESAEAGEGIDWATAESLAFGTLLLEGTHVRLSGQDVERGTFSHRHHVLHDQKEDKRLHTPLQHLAEEGQTNYTVSNSHLSEYAALGFELGYSQAHPNQLVCWEAQFGDFHNTAQCIIDQFIVSGEHKWKRQSGLVMLLPHGYEGMGPEHSSARLERFLQLSNEDESEYPPMARDARKQIQLCNIQVLNCTTPANYFHALRRQVYRDFRKPLVMMTPKSLLRHPLCKSSFEEMKPNTRFRRFIPEEDDNVLANQNIRRLVLCSGKVYYDLLQHREENNITDVAIGRVEQISPFPFDLVHKHADDFPNAEIVWCQEEPRNMGAWTYVRPRIETALSKSTHHAGDRPRYIGRTPSASVATGDKKTHHDEQVKLVSEALE</sequence>
<evidence type="ECO:0000313" key="12">
    <source>
        <dbReference type="Proteomes" id="UP000007799"/>
    </source>
</evidence>
<dbReference type="FunCoup" id="F2UL04">
    <property type="interactions" value="1257"/>
</dbReference>
<dbReference type="InterPro" id="IPR031717">
    <property type="entry name" value="ODO-1/KGD_C"/>
</dbReference>
<dbReference type="EMBL" id="GL832979">
    <property type="protein sequence ID" value="EGD77803.1"/>
    <property type="molecule type" value="Genomic_DNA"/>
</dbReference>
<dbReference type="CDD" id="cd02016">
    <property type="entry name" value="TPP_E1_OGDC_like"/>
    <property type="match status" value="1"/>
</dbReference>
<dbReference type="STRING" id="946362.F2UL04"/>
<keyword evidence="12" id="KW-1185">Reference proteome</keyword>
<dbReference type="GeneID" id="16070833"/>
<evidence type="ECO:0000256" key="4">
    <source>
        <dbReference type="ARBA" id="ARBA00023002"/>
    </source>
</evidence>
<dbReference type="InterPro" id="IPR042179">
    <property type="entry name" value="KGD_C_sf"/>
</dbReference>
<gene>
    <name evidence="11" type="ORF">PTSG_08893</name>
</gene>
<dbReference type="Proteomes" id="UP000007799">
    <property type="component" value="Unassembled WGS sequence"/>
</dbReference>
<dbReference type="GO" id="GO:0045252">
    <property type="term" value="C:oxoglutarate dehydrogenase complex"/>
    <property type="evidence" value="ECO:0007669"/>
    <property type="project" value="TreeGrafter"/>
</dbReference>
<dbReference type="GO" id="GO:0006099">
    <property type="term" value="P:tricarboxylic acid cycle"/>
    <property type="evidence" value="ECO:0007669"/>
    <property type="project" value="TreeGrafter"/>
</dbReference>
<keyword evidence="4" id="KW-0560">Oxidoreductase</keyword>
<evidence type="ECO:0000313" key="11">
    <source>
        <dbReference type="EMBL" id="EGD77803.1"/>
    </source>
</evidence>
<dbReference type="PIRSF" id="PIRSF000157">
    <property type="entry name" value="Oxoglu_dh_E1"/>
    <property type="match status" value="1"/>
</dbReference>
<evidence type="ECO:0000256" key="7">
    <source>
        <dbReference type="ARBA" id="ARBA00040267"/>
    </source>
</evidence>
<dbReference type="NCBIfam" id="NF006914">
    <property type="entry name" value="PRK09404.1"/>
    <property type="match status" value="1"/>
</dbReference>
<dbReference type="Gene3D" id="3.40.50.11610">
    <property type="entry name" value="Multifunctional 2-oxoglutarate metabolism enzyme, C-terminal domain"/>
    <property type="match status" value="1"/>
</dbReference>
<evidence type="ECO:0000256" key="1">
    <source>
        <dbReference type="ARBA" id="ARBA00001964"/>
    </source>
</evidence>
<dbReference type="eggNOG" id="KOG0450">
    <property type="taxonomic scope" value="Eukaryota"/>
</dbReference>
<keyword evidence="5" id="KW-0786">Thiamine pyrophosphate</keyword>
<dbReference type="RefSeq" id="XP_004990279.1">
    <property type="nucleotide sequence ID" value="XM_004990222.1"/>
</dbReference>
<organism evidence="12">
    <name type="scientific">Salpingoeca rosetta (strain ATCC 50818 / BSB-021)</name>
    <dbReference type="NCBI Taxonomy" id="946362"/>
    <lineage>
        <taxon>Eukaryota</taxon>
        <taxon>Choanoflagellata</taxon>
        <taxon>Craspedida</taxon>
        <taxon>Salpingoecidae</taxon>
        <taxon>Salpingoeca</taxon>
    </lineage>
</organism>
<dbReference type="OMA" id="RDSYCRT"/>
<dbReference type="InterPro" id="IPR032106">
    <property type="entry name" value="2-oxogl_dehyd_N"/>
</dbReference>
<dbReference type="InParanoid" id="F2UL04"/>
<dbReference type="SUPFAM" id="SSF52518">
    <property type="entry name" value="Thiamin diphosphate-binding fold (THDP-binding)"/>
    <property type="match status" value="2"/>
</dbReference>
<dbReference type="GO" id="GO:0005739">
    <property type="term" value="C:mitochondrion"/>
    <property type="evidence" value="ECO:0007669"/>
    <property type="project" value="TreeGrafter"/>
</dbReference>
<dbReference type="NCBIfam" id="NF008907">
    <property type="entry name" value="PRK12270.1"/>
    <property type="match status" value="1"/>
</dbReference>
<dbReference type="Pfam" id="PF00676">
    <property type="entry name" value="E1_dh"/>
    <property type="match status" value="1"/>
</dbReference>
<dbReference type="OrthoDB" id="413077at2759"/>
<dbReference type="EC" id="1.2.4.2" evidence="3"/>
<comment type="similarity">
    <text evidence="2">Belongs to the alpha-ketoglutarate dehydrogenase family.</text>
</comment>
<comment type="function">
    <text evidence="6">The 2-oxoglutarate dehydrogenase complex catalyzes the overall conversion of 2-oxoglutarate to succinyl-CoA and CO(2). It contains multiple copies of three enzymatic components: 2-oxoglutarate dehydrogenase (E1), dihydrolipoamide succinyltransferase (E2) and lipoamide dehydrogenase (E3).</text>
</comment>
<evidence type="ECO:0000256" key="5">
    <source>
        <dbReference type="ARBA" id="ARBA00023052"/>
    </source>
</evidence>
<dbReference type="Gene3D" id="3.40.50.970">
    <property type="match status" value="1"/>
</dbReference>
<dbReference type="NCBIfam" id="TIGR00239">
    <property type="entry name" value="2oxo_dh_E1"/>
    <property type="match status" value="1"/>
</dbReference>
<feature type="domain" description="Transketolase-like pyrimidine-binding" evidence="10">
    <location>
        <begin position="652"/>
        <end position="865"/>
    </location>
</feature>
<dbReference type="AlphaFoldDB" id="F2UL04"/>
<feature type="region of interest" description="Disordered" evidence="9">
    <location>
        <begin position="978"/>
        <end position="1009"/>
    </location>
</feature>
<evidence type="ECO:0000256" key="3">
    <source>
        <dbReference type="ARBA" id="ARBA00012280"/>
    </source>
</evidence>
<dbReference type="GO" id="GO:0030976">
    <property type="term" value="F:thiamine pyrophosphate binding"/>
    <property type="evidence" value="ECO:0007669"/>
    <property type="project" value="InterPro"/>
</dbReference>
<comment type="cofactor">
    <cofactor evidence="1">
        <name>thiamine diphosphate</name>
        <dbReference type="ChEBI" id="CHEBI:58937"/>
    </cofactor>
</comment>
<evidence type="ECO:0000256" key="2">
    <source>
        <dbReference type="ARBA" id="ARBA00006936"/>
    </source>
</evidence>
<dbReference type="KEGG" id="sre:PTSG_08893"/>
<evidence type="ECO:0000256" key="9">
    <source>
        <dbReference type="SAM" id="MobiDB-lite"/>
    </source>
</evidence>